<evidence type="ECO:0000256" key="1">
    <source>
        <dbReference type="SAM" id="MobiDB-lite"/>
    </source>
</evidence>
<dbReference type="EMBL" id="JANPWB010000010">
    <property type="protein sequence ID" value="KAJ1144252.1"/>
    <property type="molecule type" value="Genomic_DNA"/>
</dbReference>
<feature type="compositionally biased region" description="Polar residues" evidence="1">
    <location>
        <begin position="73"/>
        <end position="94"/>
    </location>
</feature>
<evidence type="ECO:0000313" key="3">
    <source>
        <dbReference type="Proteomes" id="UP001066276"/>
    </source>
</evidence>
<comment type="caution">
    <text evidence="2">The sequence shown here is derived from an EMBL/GenBank/DDBJ whole genome shotgun (WGS) entry which is preliminary data.</text>
</comment>
<protein>
    <submittedName>
        <fullName evidence="2">Uncharacterized protein</fullName>
    </submittedName>
</protein>
<proteinExistence type="predicted"/>
<name>A0AAV7QUR2_PLEWA</name>
<reference evidence="2" key="1">
    <citation type="journal article" date="2022" name="bioRxiv">
        <title>Sequencing and chromosome-scale assembly of the giantPleurodeles waltlgenome.</title>
        <authorList>
            <person name="Brown T."/>
            <person name="Elewa A."/>
            <person name="Iarovenko S."/>
            <person name="Subramanian E."/>
            <person name="Araus A.J."/>
            <person name="Petzold A."/>
            <person name="Susuki M."/>
            <person name="Suzuki K.-i.T."/>
            <person name="Hayashi T."/>
            <person name="Toyoda A."/>
            <person name="Oliveira C."/>
            <person name="Osipova E."/>
            <person name="Leigh N.D."/>
            <person name="Simon A."/>
            <person name="Yun M.H."/>
        </authorList>
    </citation>
    <scope>NUCLEOTIDE SEQUENCE</scope>
    <source>
        <strain evidence="2">20211129_DDA</strain>
        <tissue evidence="2">Liver</tissue>
    </source>
</reference>
<evidence type="ECO:0000313" key="2">
    <source>
        <dbReference type="EMBL" id="KAJ1144252.1"/>
    </source>
</evidence>
<sequence>MQTFRRADVQGHKRCGLSALEALDRGTRINEGHGSVEHSLPLPLAPSLPLKKKKLLASDLLGEIAGEFARGRASSSLSHKQTRSGLSALSSATARWNGVG</sequence>
<keyword evidence="3" id="KW-1185">Reference proteome</keyword>
<organism evidence="2 3">
    <name type="scientific">Pleurodeles waltl</name>
    <name type="common">Iberian ribbed newt</name>
    <dbReference type="NCBI Taxonomy" id="8319"/>
    <lineage>
        <taxon>Eukaryota</taxon>
        <taxon>Metazoa</taxon>
        <taxon>Chordata</taxon>
        <taxon>Craniata</taxon>
        <taxon>Vertebrata</taxon>
        <taxon>Euteleostomi</taxon>
        <taxon>Amphibia</taxon>
        <taxon>Batrachia</taxon>
        <taxon>Caudata</taxon>
        <taxon>Salamandroidea</taxon>
        <taxon>Salamandridae</taxon>
        <taxon>Pleurodelinae</taxon>
        <taxon>Pleurodeles</taxon>
    </lineage>
</organism>
<feature type="region of interest" description="Disordered" evidence="1">
    <location>
        <begin position="72"/>
        <end position="100"/>
    </location>
</feature>
<dbReference type="Proteomes" id="UP001066276">
    <property type="component" value="Chromosome 6"/>
</dbReference>
<dbReference type="AlphaFoldDB" id="A0AAV7QUR2"/>
<accession>A0AAV7QUR2</accession>
<gene>
    <name evidence="2" type="ORF">NDU88_010553</name>
</gene>